<dbReference type="InterPro" id="IPR017853">
    <property type="entry name" value="GH"/>
</dbReference>
<dbReference type="EMBL" id="CAJPWZ010001101">
    <property type="protein sequence ID" value="CAG2208071.1"/>
    <property type="molecule type" value="Genomic_DNA"/>
</dbReference>
<dbReference type="Gene3D" id="3.20.20.80">
    <property type="entry name" value="Glycosidases"/>
    <property type="match status" value="1"/>
</dbReference>
<protein>
    <recommendedName>
        <fullName evidence="3">beta-N-acetylhexosaminidase</fullName>
        <ecNumber evidence="3">3.2.1.52</ecNumber>
    </recommendedName>
    <alternativeName>
        <fullName evidence="6">Beta-N-acetylhexosaminidase</fullName>
    </alternativeName>
    <alternativeName>
        <fullName evidence="7">N-acetyl-beta-glucosaminidase</fullName>
    </alternativeName>
</protein>
<dbReference type="GO" id="GO:0030247">
    <property type="term" value="F:polysaccharide binding"/>
    <property type="evidence" value="ECO:0007669"/>
    <property type="project" value="InterPro"/>
</dbReference>
<evidence type="ECO:0000313" key="11">
    <source>
        <dbReference type="Proteomes" id="UP000683360"/>
    </source>
</evidence>
<dbReference type="PRINTS" id="PR00738">
    <property type="entry name" value="GLHYDRLASE20"/>
</dbReference>
<keyword evidence="5 10" id="KW-0326">Glycosidase</keyword>
<dbReference type="InterPro" id="IPR025705">
    <property type="entry name" value="Beta_hexosaminidase_sua/sub"/>
</dbReference>
<keyword evidence="11" id="KW-1185">Reference proteome</keyword>
<feature type="active site" description="Proton donor" evidence="8">
    <location>
        <position position="656"/>
    </location>
</feature>
<dbReference type="InterPro" id="IPR008965">
    <property type="entry name" value="CBM2/CBM3_carb-bd_dom_sf"/>
</dbReference>
<dbReference type="Gene3D" id="3.30.379.10">
    <property type="entry name" value="Chitobiase/beta-hexosaminidase domain 2-like"/>
    <property type="match status" value="1"/>
</dbReference>
<evidence type="ECO:0000256" key="4">
    <source>
        <dbReference type="ARBA" id="ARBA00022801"/>
    </source>
</evidence>
<comment type="similarity">
    <text evidence="2">Belongs to the glycosyl hydrolase 20 family.</text>
</comment>
<dbReference type="InterPro" id="IPR015882">
    <property type="entry name" value="HEX_bac_N"/>
</dbReference>
<proteinExistence type="inferred from homology"/>
<dbReference type="SUPFAM" id="SSF51445">
    <property type="entry name" value="(Trans)glycosidases"/>
    <property type="match status" value="1"/>
</dbReference>
<dbReference type="GO" id="GO:0016020">
    <property type="term" value="C:membrane"/>
    <property type="evidence" value="ECO:0007669"/>
    <property type="project" value="TreeGrafter"/>
</dbReference>
<sequence>MEASPNSQNNIEPSERQNTELQRKTLIEILQNLQEFSFQEEKRKIDTKSSFQVKKDRRQMDSVGGSVNKRDYGIMPPWNEMCRMMRVAFCVVFLMPDLSSENSLKMYACIKFLAPVQDIIHVRHFVHPPNVEIKWLISVVHSQIVTQTDLNSIADNLIVKVDVIRNYDNGSLHLIKVTFNNKASKSLSGYNWKIYFYSFFIVEPSHILSKDGLYTKPDGYTLPNVNLKLMHENGCLFSMSPTSEFIGLPHNEKREITFSAALWAISKTDFPPNWYMTANGLNARVISSTKADFVGEFTSEKQWKRKKADKYDPYSPSVRYHRYKTTNSNVQQIVVIPTPKEITNQDHTKLLDVSGNVTIVHNGMDEEAKFITDKYNFDIGKTASTSGVNIYLFINNSISSSEGYTLSVNPSARCVTISGKTNTGVFYGVQSLLSLLSQGNNLQQMEIRDEPRYEFRGMYVDVSRNFVSKTVLEKLMDAMAMYKLNKLHLHLADDEGWRIEIQGLPELTQIGSKRCHSERDGICLIPQLGSGPDTSTSGSGFYSIQEYKDILSYAKKCHIEVIPEIDTPGHARAAIIAMEARYRKYKNTNVTKAVKYRLIDPNDTSKYLTNQLFNDNAVNPCIESTYVFIEKVVSELKAMHTEAGHPLNIYHFGGDEVAKTAWVNSTKCDQLNFNFSGDAASIRNELKNYFTQRVANITFTHGLNMAGWEDGFNAGDGMPFDISMYQNQHIYSNAWDNVWEWGEARRAYNYANAGYKV</sequence>
<dbReference type="InterPro" id="IPR029018">
    <property type="entry name" value="Hex-like_dom2"/>
</dbReference>
<dbReference type="GO" id="GO:0004563">
    <property type="term" value="F:beta-N-acetylhexosaminidase activity"/>
    <property type="evidence" value="ECO:0007669"/>
    <property type="project" value="UniProtKB-EC"/>
</dbReference>
<feature type="domain" description="Chitobiase/beta-hexosaminidases N-terminal" evidence="9">
    <location>
        <begin position="155"/>
        <end position="318"/>
    </location>
</feature>
<dbReference type="Pfam" id="PF02838">
    <property type="entry name" value="Glyco_hydro_20b"/>
    <property type="match status" value="1"/>
</dbReference>
<evidence type="ECO:0000256" key="8">
    <source>
        <dbReference type="PIRSR" id="PIRSR625705-1"/>
    </source>
</evidence>
<dbReference type="Pfam" id="PF00728">
    <property type="entry name" value="Glyco_hydro_20"/>
    <property type="match status" value="1"/>
</dbReference>
<comment type="catalytic activity">
    <reaction evidence="1">
        <text>Hydrolysis of terminal non-reducing N-acetyl-D-hexosamine residues in N-acetyl-beta-D-hexosaminides.</text>
        <dbReference type="EC" id="3.2.1.52"/>
    </reaction>
</comment>
<dbReference type="AlphaFoldDB" id="A0A8S3RFF8"/>
<name>A0A8S3RFF8_MYTED</name>
<dbReference type="GO" id="GO:0005975">
    <property type="term" value="P:carbohydrate metabolic process"/>
    <property type="evidence" value="ECO:0007669"/>
    <property type="project" value="InterPro"/>
</dbReference>
<evidence type="ECO:0000256" key="5">
    <source>
        <dbReference type="ARBA" id="ARBA00023295"/>
    </source>
</evidence>
<dbReference type="Gene3D" id="2.60.40.290">
    <property type="match status" value="1"/>
</dbReference>
<gene>
    <name evidence="10" type="ORF">MEDL_22292</name>
</gene>
<evidence type="ECO:0000256" key="7">
    <source>
        <dbReference type="ARBA" id="ARBA00033000"/>
    </source>
</evidence>
<organism evidence="10 11">
    <name type="scientific">Mytilus edulis</name>
    <name type="common">Blue mussel</name>
    <dbReference type="NCBI Taxonomy" id="6550"/>
    <lineage>
        <taxon>Eukaryota</taxon>
        <taxon>Metazoa</taxon>
        <taxon>Spiralia</taxon>
        <taxon>Lophotrochozoa</taxon>
        <taxon>Mollusca</taxon>
        <taxon>Bivalvia</taxon>
        <taxon>Autobranchia</taxon>
        <taxon>Pteriomorphia</taxon>
        <taxon>Mytilida</taxon>
        <taxon>Mytiloidea</taxon>
        <taxon>Mytilidae</taxon>
        <taxon>Mytilinae</taxon>
        <taxon>Mytilus</taxon>
    </lineage>
</organism>
<evidence type="ECO:0000313" key="10">
    <source>
        <dbReference type="EMBL" id="CAG2208071.1"/>
    </source>
</evidence>
<reference evidence="10" key="1">
    <citation type="submission" date="2021-03" db="EMBL/GenBank/DDBJ databases">
        <authorList>
            <person name="Bekaert M."/>
        </authorList>
    </citation>
    <scope>NUCLEOTIDE SEQUENCE</scope>
</reference>
<accession>A0A8S3RFF8</accession>
<dbReference type="PANTHER" id="PTHR22600">
    <property type="entry name" value="BETA-HEXOSAMINIDASE"/>
    <property type="match status" value="1"/>
</dbReference>
<dbReference type="PANTHER" id="PTHR22600:SF57">
    <property type="entry name" value="BETA-N-ACETYLHEXOSAMINIDASE"/>
    <property type="match status" value="1"/>
</dbReference>
<dbReference type="GO" id="GO:0030203">
    <property type="term" value="P:glycosaminoglycan metabolic process"/>
    <property type="evidence" value="ECO:0007669"/>
    <property type="project" value="TreeGrafter"/>
</dbReference>
<keyword evidence="4 10" id="KW-0378">Hydrolase</keyword>
<evidence type="ECO:0000256" key="2">
    <source>
        <dbReference type="ARBA" id="ARBA00006285"/>
    </source>
</evidence>
<evidence type="ECO:0000256" key="6">
    <source>
        <dbReference type="ARBA" id="ARBA00030512"/>
    </source>
</evidence>
<evidence type="ECO:0000259" key="9">
    <source>
        <dbReference type="SMART" id="SM01081"/>
    </source>
</evidence>
<dbReference type="InterPro" id="IPR004866">
    <property type="entry name" value="CHB/HEX_N_dom"/>
</dbReference>
<dbReference type="SUPFAM" id="SSF49384">
    <property type="entry name" value="Carbohydrate-binding domain"/>
    <property type="match status" value="1"/>
</dbReference>
<dbReference type="InterPro" id="IPR012291">
    <property type="entry name" value="CBM2_carb-bd_dom_sf"/>
</dbReference>
<dbReference type="EC" id="3.2.1.52" evidence="3"/>
<dbReference type="OrthoDB" id="428480at2759"/>
<dbReference type="SMART" id="SM01081">
    <property type="entry name" value="CHB_HEX"/>
    <property type="match status" value="1"/>
</dbReference>
<dbReference type="SUPFAM" id="SSF55545">
    <property type="entry name" value="beta-N-acetylhexosaminidase-like domain"/>
    <property type="match status" value="1"/>
</dbReference>
<dbReference type="InterPro" id="IPR015883">
    <property type="entry name" value="Glyco_hydro_20_cat"/>
</dbReference>
<evidence type="ECO:0000256" key="1">
    <source>
        <dbReference type="ARBA" id="ARBA00001231"/>
    </source>
</evidence>
<comment type="caution">
    <text evidence="10">The sequence shown here is derived from an EMBL/GenBank/DDBJ whole genome shotgun (WGS) entry which is preliminary data.</text>
</comment>
<evidence type="ECO:0000256" key="3">
    <source>
        <dbReference type="ARBA" id="ARBA00012663"/>
    </source>
</evidence>
<dbReference type="Proteomes" id="UP000683360">
    <property type="component" value="Unassembled WGS sequence"/>
</dbReference>
<dbReference type="Pfam" id="PF03173">
    <property type="entry name" value="CHB_HEX"/>
    <property type="match status" value="1"/>
</dbReference>